<dbReference type="GO" id="GO:0009236">
    <property type="term" value="P:cobalamin biosynthetic process"/>
    <property type="evidence" value="ECO:0007669"/>
    <property type="project" value="InterPro"/>
</dbReference>
<keyword evidence="5" id="KW-1185">Reference proteome</keyword>
<sequence length="341" mass="35687">MKHAKLVSFTAAGAQTAARCAAFLPDFRCERYARTVDLSLSGTSLARFAQQAMVDCDLIVFVGAAGIAVRAVAPYLMGKAYDPAVIVIDEAGRFVIPLLSGHLGGANAIAERLADGLGAQAVITTATDGREVFAVDTWARAHGCVVVDPQQIKYVSGALLRGETVGVRSDFPVDGRLPAHISLQADAESGFAISYDTKAAPFAHTLHLVPRLVHIGIGCRRGTPVERIEAAVRAALGAAGVPRGAVCGAASIDVKRDEPGLLLFGVQNGLSLAFFSAEKLRRTTGDFTPSAFVEQAVGVDNVCERAAVCATGGGRLLCRKTARDGVAVALAERSWRARFDG</sequence>
<dbReference type="EMBL" id="JACOPL010000008">
    <property type="protein sequence ID" value="MBC5725755.1"/>
    <property type="molecule type" value="Genomic_DNA"/>
</dbReference>
<dbReference type="Pfam" id="PF11760">
    <property type="entry name" value="CbiG_N"/>
    <property type="match status" value="1"/>
</dbReference>
<accession>A0A923LX75</accession>
<name>A0A923LX75_9FIRM</name>
<dbReference type="SUPFAM" id="SSF159672">
    <property type="entry name" value="CbiG N-terminal domain-like"/>
    <property type="match status" value="1"/>
</dbReference>
<feature type="domain" description="Cobalamin synthesis G N-terminal" evidence="2">
    <location>
        <begin position="49"/>
        <end position="128"/>
    </location>
</feature>
<dbReference type="InterPro" id="IPR052553">
    <property type="entry name" value="CbiG_hydrolase"/>
</dbReference>
<evidence type="ECO:0000259" key="1">
    <source>
        <dbReference type="Pfam" id="PF01890"/>
    </source>
</evidence>
<dbReference type="InterPro" id="IPR038029">
    <property type="entry name" value="GbiG_N_sf"/>
</dbReference>
<gene>
    <name evidence="4" type="ORF">H8S45_09835</name>
</gene>
<comment type="caution">
    <text evidence="4">The sequence shown here is derived from an EMBL/GenBank/DDBJ whole genome shotgun (WGS) entry which is preliminary data.</text>
</comment>
<dbReference type="Gene3D" id="3.40.50.11220">
    <property type="match status" value="1"/>
</dbReference>
<evidence type="ECO:0000259" key="3">
    <source>
        <dbReference type="Pfam" id="PF11761"/>
    </source>
</evidence>
<dbReference type="InterPro" id="IPR002750">
    <property type="entry name" value="CobE/GbiG_C"/>
</dbReference>
<feature type="domain" description="CobE/GbiG C-terminal" evidence="1">
    <location>
        <begin position="214"/>
        <end position="331"/>
    </location>
</feature>
<proteinExistence type="predicted"/>
<dbReference type="InterPro" id="IPR021745">
    <property type="entry name" value="CbiG_mid"/>
</dbReference>
<dbReference type="AlphaFoldDB" id="A0A923LX75"/>
<dbReference type="SUPFAM" id="SSF159664">
    <property type="entry name" value="CobE/GbiG C-terminal domain-like"/>
    <property type="match status" value="1"/>
</dbReference>
<dbReference type="Proteomes" id="UP000606499">
    <property type="component" value="Unassembled WGS sequence"/>
</dbReference>
<dbReference type="PANTHER" id="PTHR37477">
    <property type="entry name" value="COBALT-PRECORRIN-5A HYDROLASE"/>
    <property type="match status" value="1"/>
</dbReference>
<dbReference type="Pfam" id="PF11761">
    <property type="entry name" value="CbiG_mid"/>
    <property type="match status" value="1"/>
</dbReference>
<reference evidence="4" key="1">
    <citation type="submission" date="2020-08" db="EMBL/GenBank/DDBJ databases">
        <title>Genome public.</title>
        <authorList>
            <person name="Liu C."/>
            <person name="Sun Q."/>
        </authorList>
    </citation>
    <scope>NUCLEOTIDE SEQUENCE</scope>
    <source>
        <strain evidence="4">NSJ-28</strain>
    </source>
</reference>
<dbReference type="Pfam" id="PF01890">
    <property type="entry name" value="CbiG_C"/>
    <property type="match status" value="1"/>
</dbReference>
<dbReference type="InterPro" id="IPR021744">
    <property type="entry name" value="CbiG_N"/>
</dbReference>
<evidence type="ECO:0000313" key="5">
    <source>
        <dbReference type="Proteomes" id="UP000606499"/>
    </source>
</evidence>
<dbReference type="RefSeq" id="WP_107631598.1">
    <property type="nucleotide sequence ID" value="NZ_JACOPL010000008.1"/>
</dbReference>
<organism evidence="4 5">
    <name type="scientific">Agathobaculum faecis</name>
    <dbReference type="NCBI Taxonomy" id="2763013"/>
    <lineage>
        <taxon>Bacteria</taxon>
        <taxon>Bacillati</taxon>
        <taxon>Bacillota</taxon>
        <taxon>Clostridia</taxon>
        <taxon>Eubacteriales</taxon>
        <taxon>Butyricicoccaceae</taxon>
        <taxon>Agathobaculum</taxon>
    </lineage>
</organism>
<feature type="domain" description="Cobalamin biosynthesis central region" evidence="3">
    <location>
        <begin position="133"/>
        <end position="210"/>
    </location>
</feature>
<dbReference type="PANTHER" id="PTHR37477:SF1">
    <property type="entry name" value="COBALT-PRECORRIN-5A HYDROLASE"/>
    <property type="match status" value="1"/>
</dbReference>
<dbReference type="InterPro" id="IPR036518">
    <property type="entry name" value="CobE/GbiG_C_sf"/>
</dbReference>
<dbReference type="Gene3D" id="3.30.420.180">
    <property type="entry name" value="CobE/GbiG C-terminal domain"/>
    <property type="match status" value="1"/>
</dbReference>
<evidence type="ECO:0000313" key="4">
    <source>
        <dbReference type="EMBL" id="MBC5725755.1"/>
    </source>
</evidence>
<evidence type="ECO:0000259" key="2">
    <source>
        <dbReference type="Pfam" id="PF11760"/>
    </source>
</evidence>
<protein>
    <submittedName>
        <fullName evidence="4">Cobalamin biosynthesis protein</fullName>
    </submittedName>
</protein>